<feature type="region of interest" description="Disordered" evidence="1">
    <location>
        <begin position="18"/>
        <end position="61"/>
    </location>
</feature>
<sequence length="138" mass="14968">MSTTSRVFNGCRTLLAAAKAGSPKSSTAKTTATSKRRSSSPSPSSSSSSSPKQPRPTGILKVTPVSPALRKFLGVPEAARTDVVKKVWEYIKLHNLQNPADKKEILCDDKLKTIFEGKEKIGFLEIGRLLSPHFVKTD</sequence>
<reference evidence="3" key="1">
    <citation type="submission" date="2019-08" db="EMBL/GenBank/DDBJ databases">
        <title>Reference gene set and small RNA set construction with multiple tissues from Davidia involucrata Baill.</title>
        <authorList>
            <person name="Yang H."/>
            <person name="Zhou C."/>
            <person name="Li G."/>
            <person name="Wang J."/>
            <person name="Gao P."/>
            <person name="Wang M."/>
            <person name="Wang R."/>
            <person name="Zhao Y."/>
        </authorList>
    </citation>
    <scope>NUCLEOTIDE SEQUENCE</scope>
    <source>
        <tissue evidence="3">Mixed with DoveR01_LX</tissue>
    </source>
</reference>
<name>A0A5B7BZB1_DAVIN</name>
<evidence type="ECO:0000256" key="1">
    <source>
        <dbReference type="SAM" id="MobiDB-lite"/>
    </source>
</evidence>
<feature type="compositionally biased region" description="Low complexity" evidence="1">
    <location>
        <begin position="18"/>
        <end position="57"/>
    </location>
</feature>
<dbReference type="SMART" id="SM00151">
    <property type="entry name" value="SWIB"/>
    <property type="match status" value="1"/>
</dbReference>
<organism evidence="3">
    <name type="scientific">Davidia involucrata</name>
    <name type="common">Dove tree</name>
    <dbReference type="NCBI Taxonomy" id="16924"/>
    <lineage>
        <taxon>Eukaryota</taxon>
        <taxon>Viridiplantae</taxon>
        <taxon>Streptophyta</taxon>
        <taxon>Embryophyta</taxon>
        <taxon>Tracheophyta</taxon>
        <taxon>Spermatophyta</taxon>
        <taxon>Magnoliopsida</taxon>
        <taxon>eudicotyledons</taxon>
        <taxon>Gunneridae</taxon>
        <taxon>Pentapetalae</taxon>
        <taxon>asterids</taxon>
        <taxon>Cornales</taxon>
        <taxon>Nyssaceae</taxon>
        <taxon>Davidia</taxon>
    </lineage>
</organism>
<dbReference type="Pfam" id="PF02201">
    <property type="entry name" value="SWIB"/>
    <property type="match status" value="1"/>
</dbReference>
<dbReference type="InterPro" id="IPR036885">
    <property type="entry name" value="SWIB_MDM2_dom_sf"/>
</dbReference>
<dbReference type="InterPro" id="IPR019835">
    <property type="entry name" value="SWIB_domain"/>
</dbReference>
<evidence type="ECO:0000259" key="2">
    <source>
        <dbReference type="PROSITE" id="PS51925"/>
    </source>
</evidence>
<protein>
    <recommendedName>
        <fullName evidence="2">DM2 domain-containing protein</fullName>
    </recommendedName>
</protein>
<dbReference type="PROSITE" id="PS51925">
    <property type="entry name" value="SWIB_MDM2"/>
    <property type="match status" value="1"/>
</dbReference>
<proteinExistence type="predicted"/>
<dbReference type="PANTHER" id="PTHR13844">
    <property type="entry name" value="SWI/SNF-RELATED MATRIX-ASSOCIATED ACTIN-DEPENDENT REGULATOR OF CHROMATIN SUBFAMILY D"/>
    <property type="match status" value="1"/>
</dbReference>
<dbReference type="AlphaFoldDB" id="A0A5B7BZB1"/>
<dbReference type="EMBL" id="GHES01042767">
    <property type="protein sequence ID" value="MPA73326.1"/>
    <property type="molecule type" value="Transcribed_RNA"/>
</dbReference>
<evidence type="ECO:0000313" key="3">
    <source>
        <dbReference type="EMBL" id="MPA73326.1"/>
    </source>
</evidence>
<dbReference type="Gene3D" id="1.10.245.10">
    <property type="entry name" value="SWIB/MDM2 domain"/>
    <property type="match status" value="1"/>
</dbReference>
<accession>A0A5B7BZB1</accession>
<dbReference type="InterPro" id="IPR003121">
    <property type="entry name" value="SWIB_MDM2_domain"/>
</dbReference>
<gene>
    <name evidence="3" type="ORF">Din_042767</name>
</gene>
<feature type="domain" description="DM2" evidence="2">
    <location>
        <begin position="58"/>
        <end position="136"/>
    </location>
</feature>
<dbReference type="SUPFAM" id="SSF47592">
    <property type="entry name" value="SWIB/MDM2 domain"/>
    <property type="match status" value="1"/>
</dbReference>
<dbReference type="CDD" id="cd10567">
    <property type="entry name" value="SWIB-MDM2_like"/>
    <property type="match status" value="1"/>
</dbReference>